<dbReference type="GO" id="GO:0042744">
    <property type="term" value="P:hydrogen peroxide catabolic process"/>
    <property type="evidence" value="ECO:0007669"/>
    <property type="project" value="UniProtKB-KW"/>
</dbReference>
<keyword evidence="8 14" id="KW-0479">Metal-binding</keyword>
<dbReference type="PANTHER" id="PTHR31517">
    <property type="match status" value="1"/>
</dbReference>
<dbReference type="PROSITE" id="PS50873">
    <property type="entry name" value="PEROXIDASE_4"/>
    <property type="match status" value="1"/>
</dbReference>
<dbReference type="GO" id="GO:0046872">
    <property type="term" value="F:metal ion binding"/>
    <property type="evidence" value="ECO:0007669"/>
    <property type="project" value="UniProtKB-KW"/>
</dbReference>
<comment type="similarity">
    <text evidence="15">Belongs to the peroxidase family.</text>
</comment>
<dbReference type="AlphaFoldDB" id="A0A8S0U2M4"/>
<reference evidence="17 18" key="1">
    <citation type="submission" date="2019-12" db="EMBL/GenBank/DDBJ databases">
        <authorList>
            <person name="Alioto T."/>
            <person name="Alioto T."/>
            <person name="Gomez Garrido J."/>
        </authorList>
    </citation>
    <scope>NUCLEOTIDE SEQUENCE [LARGE SCALE GENOMIC DNA]</scope>
</reference>
<keyword evidence="5" id="KW-0964">Secreted</keyword>
<evidence type="ECO:0000256" key="11">
    <source>
        <dbReference type="ARBA" id="ARBA00023004"/>
    </source>
</evidence>
<organism evidence="17 18">
    <name type="scientific">Olea europaea subsp. europaea</name>
    <dbReference type="NCBI Taxonomy" id="158383"/>
    <lineage>
        <taxon>Eukaryota</taxon>
        <taxon>Viridiplantae</taxon>
        <taxon>Streptophyta</taxon>
        <taxon>Embryophyta</taxon>
        <taxon>Tracheophyta</taxon>
        <taxon>Spermatophyta</taxon>
        <taxon>Magnoliopsida</taxon>
        <taxon>eudicotyledons</taxon>
        <taxon>Gunneridae</taxon>
        <taxon>Pentapetalae</taxon>
        <taxon>asterids</taxon>
        <taxon>lamiids</taxon>
        <taxon>Lamiales</taxon>
        <taxon>Oleaceae</taxon>
        <taxon>Oleeae</taxon>
        <taxon>Olea</taxon>
    </lineage>
</organism>
<dbReference type="Pfam" id="PF00141">
    <property type="entry name" value="peroxidase"/>
    <property type="match status" value="1"/>
</dbReference>
<dbReference type="Proteomes" id="UP000594638">
    <property type="component" value="Unassembled WGS sequence"/>
</dbReference>
<dbReference type="InterPro" id="IPR002016">
    <property type="entry name" value="Haem_peroxidase"/>
</dbReference>
<dbReference type="GO" id="GO:0006979">
    <property type="term" value="P:response to oxidative stress"/>
    <property type="evidence" value="ECO:0007669"/>
    <property type="project" value="InterPro"/>
</dbReference>
<keyword evidence="10" id="KW-0560">Oxidoreductase</keyword>
<name>A0A8S0U2M4_OLEEU</name>
<evidence type="ECO:0000256" key="8">
    <source>
        <dbReference type="ARBA" id="ARBA00022723"/>
    </source>
</evidence>
<dbReference type="EMBL" id="CACTIH010007373">
    <property type="protein sequence ID" value="CAA3011624.1"/>
    <property type="molecule type" value="Genomic_DNA"/>
</dbReference>
<feature type="non-terminal residue" evidence="17">
    <location>
        <position position="147"/>
    </location>
</feature>
<evidence type="ECO:0000256" key="5">
    <source>
        <dbReference type="ARBA" id="ARBA00022525"/>
    </source>
</evidence>
<evidence type="ECO:0000256" key="3">
    <source>
        <dbReference type="ARBA" id="ARBA00002322"/>
    </source>
</evidence>
<evidence type="ECO:0000256" key="4">
    <source>
        <dbReference type="ARBA" id="ARBA00012313"/>
    </source>
</evidence>
<evidence type="ECO:0000256" key="12">
    <source>
        <dbReference type="ARBA" id="ARBA00023324"/>
    </source>
</evidence>
<keyword evidence="12" id="KW-0376">Hydrogen peroxide</keyword>
<keyword evidence="7" id="KW-0349">Heme</keyword>
<feature type="domain" description="Plant heme peroxidase family profile" evidence="16">
    <location>
        <begin position="1"/>
        <end position="147"/>
    </location>
</feature>
<dbReference type="EC" id="1.11.1.7" evidence="4"/>
<proteinExistence type="inferred from homology"/>
<comment type="function">
    <text evidence="3">Removal of H(2)O(2), oxidation of toxic reductants, biosynthesis and degradation of lignin, suberization, auxin catabolism, response to environmental stresses such as wounding, pathogen attack and oxidative stress. These functions might be dependent on each isozyme/isoform in each plant tissue.</text>
</comment>
<dbReference type="GO" id="GO:0140825">
    <property type="term" value="F:lactoperoxidase activity"/>
    <property type="evidence" value="ECO:0007669"/>
    <property type="project" value="UniProtKB-EC"/>
</dbReference>
<evidence type="ECO:0000313" key="17">
    <source>
        <dbReference type="EMBL" id="CAA3011624.1"/>
    </source>
</evidence>
<protein>
    <recommendedName>
        <fullName evidence="4">peroxidase</fullName>
        <ecNumber evidence="4">1.11.1.7</ecNumber>
    </recommendedName>
</protein>
<evidence type="ECO:0000256" key="10">
    <source>
        <dbReference type="ARBA" id="ARBA00023002"/>
    </source>
</evidence>
<keyword evidence="18" id="KW-1185">Reference proteome</keyword>
<dbReference type="SUPFAM" id="SSF48113">
    <property type="entry name" value="Heme-dependent peroxidases"/>
    <property type="match status" value="1"/>
</dbReference>
<evidence type="ECO:0000256" key="15">
    <source>
        <dbReference type="RuleBase" id="RU004241"/>
    </source>
</evidence>
<evidence type="ECO:0000256" key="14">
    <source>
        <dbReference type="PIRSR" id="PIRSR600823-3"/>
    </source>
</evidence>
<dbReference type="Gramene" id="OE9D000179T1">
    <property type="protein sequence ID" value="OE9D000179C1"/>
    <property type="gene ID" value="OE9D000179"/>
</dbReference>
<dbReference type="PRINTS" id="PR00461">
    <property type="entry name" value="PLPEROXIDASE"/>
</dbReference>
<dbReference type="InterPro" id="IPR000823">
    <property type="entry name" value="Peroxidase_pln"/>
</dbReference>
<dbReference type="GO" id="GO:0020037">
    <property type="term" value="F:heme binding"/>
    <property type="evidence" value="ECO:0007669"/>
    <property type="project" value="InterPro"/>
</dbReference>
<evidence type="ECO:0000256" key="13">
    <source>
        <dbReference type="PIRSR" id="PIRSR600823-2"/>
    </source>
</evidence>
<feature type="binding site" evidence="14">
    <location>
        <position position="8"/>
    </location>
    <ligand>
        <name>Ca(2+)</name>
        <dbReference type="ChEBI" id="CHEBI:29108"/>
        <label>1</label>
    </ligand>
</feature>
<comment type="cofactor">
    <cofactor evidence="2">
        <name>heme b</name>
        <dbReference type="ChEBI" id="CHEBI:60344"/>
    </cofactor>
</comment>
<comment type="cofactor">
    <cofactor evidence="14">
        <name>Ca(2+)</name>
        <dbReference type="ChEBI" id="CHEBI:29108"/>
    </cofactor>
    <text evidence="14">Binds 2 calcium ions per subunit.</text>
</comment>
<comment type="caution">
    <text evidence="17">The sequence shown here is derived from an EMBL/GenBank/DDBJ whole genome shotgun (WGS) entry which is preliminary data.</text>
</comment>
<evidence type="ECO:0000259" key="16">
    <source>
        <dbReference type="PROSITE" id="PS50873"/>
    </source>
</evidence>
<keyword evidence="9 14" id="KW-0106">Calcium</keyword>
<dbReference type="PANTHER" id="PTHR31517:SF59">
    <property type="entry name" value="PEROXIDASE"/>
    <property type="match status" value="1"/>
</dbReference>
<comment type="catalytic activity">
    <reaction evidence="1">
        <text>2 a phenolic donor + H2O2 = 2 a phenolic radical donor + 2 H2O</text>
        <dbReference type="Rhea" id="RHEA:56136"/>
        <dbReference type="ChEBI" id="CHEBI:15377"/>
        <dbReference type="ChEBI" id="CHEBI:16240"/>
        <dbReference type="ChEBI" id="CHEBI:139520"/>
        <dbReference type="ChEBI" id="CHEBI:139521"/>
        <dbReference type="EC" id="1.11.1.7"/>
    </reaction>
</comment>
<evidence type="ECO:0000256" key="1">
    <source>
        <dbReference type="ARBA" id="ARBA00000189"/>
    </source>
</evidence>
<dbReference type="InterPro" id="IPR010255">
    <property type="entry name" value="Haem_peroxidase_sf"/>
</dbReference>
<feature type="binding site" evidence="13">
    <location>
        <position position="85"/>
    </location>
    <ligand>
        <name>substrate</name>
    </ligand>
</feature>
<evidence type="ECO:0000256" key="2">
    <source>
        <dbReference type="ARBA" id="ARBA00001970"/>
    </source>
</evidence>
<dbReference type="Gene3D" id="1.10.520.10">
    <property type="match status" value="1"/>
</dbReference>
<evidence type="ECO:0000256" key="9">
    <source>
        <dbReference type="ARBA" id="ARBA00022837"/>
    </source>
</evidence>
<sequence>MGSKELSEKDAKDNKELAVESFDSIKKAKSLVASKFPSSCNLCICTCNCRQRFCRFLAGGPYYRVKKVRWDGKISMASIVHSNFPRANSIVDELVHLFKSKCLTLKDLVVLLGADTIGFAHYQNIFLIAYTTTKALSNPIQTLTRDS</sequence>
<evidence type="ECO:0000313" key="18">
    <source>
        <dbReference type="Proteomes" id="UP000594638"/>
    </source>
</evidence>
<keyword evidence="6 17" id="KW-0575">Peroxidase</keyword>
<feature type="binding site" evidence="14">
    <location>
        <position position="116"/>
    </location>
    <ligand>
        <name>Ca(2+)</name>
        <dbReference type="ChEBI" id="CHEBI:29108"/>
        <label>2</label>
    </ligand>
</feature>
<keyword evidence="11" id="KW-0408">Iron</keyword>
<gene>
    <name evidence="17" type="ORF">OLEA9_D000179</name>
</gene>
<accession>A0A8S0U2M4</accession>
<evidence type="ECO:0000256" key="6">
    <source>
        <dbReference type="ARBA" id="ARBA00022559"/>
    </source>
</evidence>
<evidence type="ECO:0000256" key="7">
    <source>
        <dbReference type="ARBA" id="ARBA00022617"/>
    </source>
</evidence>
<dbReference type="Gene3D" id="1.10.420.10">
    <property type="entry name" value="Peroxidase, domain 2"/>
    <property type="match status" value="1"/>
</dbReference>